<organism evidence="2 3">
    <name type="scientific">Paenibacillus motobuensis</name>
    <dbReference type="NCBI Taxonomy" id="295324"/>
    <lineage>
        <taxon>Bacteria</taxon>
        <taxon>Bacillati</taxon>
        <taxon>Bacillota</taxon>
        <taxon>Bacilli</taxon>
        <taxon>Bacillales</taxon>
        <taxon>Paenibacillaceae</taxon>
        <taxon>Paenibacillus</taxon>
    </lineage>
</organism>
<proteinExistence type="predicted"/>
<dbReference type="Proteomes" id="UP001500340">
    <property type="component" value="Unassembled WGS sequence"/>
</dbReference>
<evidence type="ECO:0000256" key="1">
    <source>
        <dbReference type="SAM" id="SignalP"/>
    </source>
</evidence>
<accession>A0ABN0YU21</accession>
<evidence type="ECO:0000313" key="3">
    <source>
        <dbReference type="Proteomes" id="UP001500340"/>
    </source>
</evidence>
<protein>
    <recommendedName>
        <fullName evidence="4">SH3b domain-containing protein</fullName>
    </recommendedName>
</protein>
<evidence type="ECO:0000313" key="2">
    <source>
        <dbReference type="EMBL" id="GAA0410879.1"/>
    </source>
</evidence>
<evidence type="ECO:0008006" key="4">
    <source>
        <dbReference type="Google" id="ProtNLM"/>
    </source>
</evidence>
<sequence length="104" mass="11263">MKKLTVILTSIIFSALVTGGASADYSISPVQQNDEWAPYISVAEPNPIELSAITVFYAAPGGKSLGSLEPQVVRPTGNILGDWLQIYTWFGEAWINIPGYVPSY</sequence>
<gene>
    <name evidence="2" type="ORF">GCM10008933_46340</name>
</gene>
<feature type="chain" id="PRO_5045707602" description="SH3b domain-containing protein" evidence="1">
    <location>
        <begin position="24"/>
        <end position="104"/>
    </location>
</feature>
<name>A0ABN0YU21_9BACL</name>
<feature type="signal peptide" evidence="1">
    <location>
        <begin position="1"/>
        <end position="23"/>
    </location>
</feature>
<comment type="caution">
    <text evidence="2">The sequence shown here is derived from an EMBL/GenBank/DDBJ whole genome shotgun (WGS) entry which is preliminary data.</text>
</comment>
<keyword evidence="3" id="KW-1185">Reference proteome</keyword>
<dbReference type="RefSeq" id="WP_343865413.1">
    <property type="nucleotide sequence ID" value="NZ_BAAACX010000027.1"/>
</dbReference>
<keyword evidence="1" id="KW-0732">Signal</keyword>
<dbReference type="EMBL" id="BAAACX010000027">
    <property type="protein sequence ID" value="GAA0410879.1"/>
    <property type="molecule type" value="Genomic_DNA"/>
</dbReference>
<reference evidence="2 3" key="1">
    <citation type="journal article" date="2019" name="Int. J. Syst. Evol. Microbiol.">
        <title>The Global Catalogue of Microorganisms (GCM) 10K type strain sequencing project: providing services to taxonomists for standard genome sequencing and annotation.</title>
        <authorList>
            <consortium name="The Broad Institute Genomics Platform"/>
            <consortium name="The Broad Institute Genome Sequencing Center for Infectious Disease"/>
            <person name="Wu L."/>
            <person name="Ma J."/>
        </authorList>
    </citation>
    <scope>NUCLEOTIDE SEQUENCE [LARGE SCALE GENOMIC DNA]</scope>
    <source>
        <strain evidence="2 3">JCM 12774</strain>
    </source>
</reference>